<dbReference type="EMBL" id="CAJNYT010002762">
    <property type="protein sequence ID" value="CAF3491953.1"/>
    <property type="molecule type" value="Genomic_DNA"/>
</dbReference>
<dbReference type="Proteomes" id="UP000663833">
    <property type="component" value="Unassembled WGS sequence"/>
</dbReference>
<dbReference type="EMBL" id="CAJOBP010001598">
    <property type="protein sequence ID" value="CAF4296739.1"/>
    <property type="molecule type" value="Genomic_DNA"/>
</dbReference>
<dbReference type="Proteomes" id="UP000663873">
    <property type="component" value="Unassembled WGS sequence"/>
</dbReference>
<evidence type="ECO:0000313" key="6">
    <source>
        <dbReference type="EMBL" id="CAF3491953.1"/>
    </source>
</evidence>
<reference evidence="4" key="1">
    <citation type="submission" date="2021-02" db="EMBL/GenBank/DDBJ databases">
        <authorList>
            <person name="Nowell W R."/>
        </authorList>
    </citation>
    <scope>NUCLEOTIDE SEQUENCE</scope>
</reference>
<dbReference type="OrthoDB" id="10047209at2759"/>
<dbReference type="Gene3D" id="1.10.238.10">
    <property type="entry name" value="EF-hand"/>
    <property type="match status" value="1"/>
</dbReference>
<evidence type="ECO:0000313" key="10">
    <source>
        <dbReference type="EMBL" id="CAF4390744.1"/>
    </source>
</evidence>
<dbReference type="InterPro" id="IPR011992">
    <property type="entry name" value="EF-hand-dom_pair"/>
</dbReference>
<dbReference type="Proteomes" id="UP000663872">
    <property type="component" value="Unassembled WGS sequence"/>
</dbReference>
<name>A0A817S3P1_9BILA</name>
<evidence type="ECO:0000256" key="1">
    <source>
        <dbReference type="ARBA" id="ARBA00022837"/>
    </source>
</evidence>
<dbReference type="InterPro" id="IPR002048">
    <property type="entry name" value="EF_hand_dom"/>
</dbReference>
<evidence type="ECO:0000256" key="2">
    <source>
        <dbReference type="SAM" id="MobiDB-lite"/>
    </source>
</evidence>
<dbReference type="Proteomes" id="UP000663848">
    <property type="component" value="Unassembled WGS sequence"/>
</dbReference>
<evidence type="ECO:0000313" key="12">
    <source>
        <dbReference type="Proteomes" id="UP000663833"/>
    </source>
</evidence>
<dbReference type="InterPro" id="IPR018247">
    <property type="entry name" value="EF_Hand_1_Ca_BS"/>
</dbReference>
<dbReference type="EMBL" id="CAJOBQ010000613">
    <property type="protein sequence ID" value="CAF4390744.1"/>
    <property type="molecule type" value="Genomic_DNA"/>
</dbReference>
<dbReference type="EMBL" id="CAJNXB010003572">
    <property type="protein sequence ID" value="CAF3324820.1"/>
    <property type="molecule type" value="Genomic_DNA"/>
</dbReference>
<keyword evidence="13" id="KW-1185">Reference proteome</keyword>
<dbReference type="EMBL" id="CAJNYU010004415">
    <property type="protein sequence ID" value="CAF3751373.1"/>
    <property type="molecule type" value="Genomic_DNA"/>
</dbReference>
<comment type="caution">
    <text evidence="4">The sequence shown here is derived from an EMBL/GenBank/DDBJ whole genome shotgun (WGS) entry which is preliminary data.</text>
</comment>
<evidence type="ECO:0000259" key="3">
    <source>
        <dbReference type="PROSITE" id="PS50222"/>
    </source>
</evidence>
<gene>
    <name evidence="7" type="ORF">FME351_LOCUS30855</name>
    <name evidence="6" type="ORF">GRG538_LOCUS17047</name>
    <name evidence="8" type="ORF">HFQ381_LOCUS9967</name>
    <name evidence="4" type="ORF">LUA448_LOCUS6224</name>
    <name evidence="11" type="ORF">QYT958_LOCUS15852</name>
    <name evidence="5" type="ORF">TIS948_LOCUS20578</name>
    <name evidence="10" type="ORF">TSG867_LOCUS12254</name>
    <name evidence="9" type="ORF">UJA718_LOCUS12371</name>
</gene>
<organism evidence="4 12">
    <name type="scientific">Rotaria socialis</name>
    <dbReference type="NCBI Taxonomy" id="392032"/>
    <lineage>
        <taxon>Eukaryota</taxon>
        <taxon>Metazoa</taxon>
        <taxon>Spiralia</taxon>
        <taxon>Gnathifera</taxon>
        <taxon>Rotifera</taxon>
        <taxon>Eurotatoria</taxon>
        <taxon>Bdelloidea</taxon>
        <taxon>Philodinida</taxon>
        <taxon>Philodinidae</taxon>
        <taxon>Rotaria</taxon>
    </lineage>
</organism>
<dbReference type="EMBL" id="CAJNYD010000571">
    <property type="protein sequence ID" value="CAF3275711.1"/>
    <property type="molecule type" value="Genomic_DNA"/>
</dbReference>
<evidence type="ECO:0000313" key="13">
    <source>
        <dbReference type="Proteomes" id="UP000663873"/>
    </source>
</evidence>
<dbReference type="Proteomes" id="UP000663869">
    <property type="component" value="Unassembled WGS sequence"/>
</dbReference>
<dbReference type="Proteomes" id="UP000663862">
    <property type="component" value="Unassembled WGS sequence"/>
</dbReference>
<evidence type="ECO:0000313" key="8">
    <source>
        <dbReference type="EMBL" id="CAF4243083.1"/>
    </source>
</evidence>
<dbReference type="EMBL" id="CAJOBR010002243">
    <property type="protein sequence ID" value="CAF4667491.1"/>
    <property type="molecule type" value="Genomic_DNA"/>
</dbReference>
<sequence>MAKFDAAKAIFVQIDTNKDGSIDKNEFLAWMSNAEALASSKEASITGHIVDDNVTSRFDQNGYRTSSQNSVQSIAGIDASYGTATSFNNRVTQANKAEQSNLHLSKSVNCIYKDPNPQIIRRPAAGGPLTYQQKVLVRFLQPPTLPPPGPLIIKEVRPPQPPPLPPLRIRQTAPNLPQPPPLILRERPPVPPAKIAAQTVTRHLPPIPVPPRSVIVERHPPCPQKPRDIIIERWIPYGPPPQRRTIVQRAPAPVKYTQPRNYVIVYEPVQARVIRQFRRIGINKEDPQVYRTRYGSTLLDSATLVHVARNAGVIEDISPPATSSPTYTGTNENNLDSNQLSRTISESFMSSGTNNVHGIPSIRGHQAVNCGNTTYSSSPNVMGDNALARSATTSNAGFTVGGANVANGNKNRNGILNQTKFQQFIPSHI</sequence>
<evidence type="ECO:0000313" key="4">
    <source>
        <dbReference type="EMBL" id="CAF3275711.1"/>
    </source>
</evidence>
<protein>
    <recommendedName>
        <fullName evidence="3">EF-hand domain-containing protein</fullName>
    </recommendedName>
</protein>
<feature type="domain" description="EF-hand" evidence="3">
    <location>
        <begin position="2"/>
        <end position="37"/>
    </location>
</feature>
<evidence type="ECO:0000313" key="11">
    <source>
        <dbReference type="EMBL" id="CAF4667491.1"/>
    </source>
</evidence>
<evidence type="ECO:0000313" key="5">
    <source>
        <dbReference type="EMBL" id="CAF3324820.1"/>
    </source>
</evidence>
<feature type="region of interest" description="Disordered" evidence="2">
    <location>
        <begin position="316"/>
        <end position="337"/>
    </location>
</feature>
<feature type="compositionally biased region" description="Polar residues" evidence="2">
    <location>
        <begin position="320"/>
        <end position="337"/>
    </location>
</feature>
<dbReference type="GO" id="GO:0005509">
    <property type="term" value="F:calcium ion binding"/>
    <property type="evidence" value="ECO:0007669"/>
    <property type="project" value="InterPro"/>
</dbReference>
<dbReference type="SMART" id="SM00054">
    <property type="entry name" value="EFh"/>
    <property type="match status" value="1"/>
</dbReference>
<evidence type="ECO:0000313" key="7">
    <source>
        <dbReference type="EMBL" id="CAF3751373.1"/>
    </source>
</evidence>
<dbReference type="Proteomes" id="UP000663825">
    <property type="component" value="Unassembled WGS sequence"/>
</dbReference>
<dbReference type="AlphaFoldDB" id="A0A817S3P1"/>
<proteinExistence type="predicted"/>
<keyword evidence="1" id="KW-0106">Calcium</keyword>
<dbReference type="PROSITE" id="PS50222">
    <property type="entry name" value="EF_HAND_2"/>
    <property type="match status" value="1"/>
</dbReference>
<evidence type="ECO:0000313" key="9">
    <source>
        <dbReference type="EMBL" id="CAF4296739.1"/>
    </source>
</evidence>
<dbReference type="EMBL" id="CAJOBO010000536">
    <property type="protein sequence ID" value="CAF4243083.1"/>
    <property type="molecule type" value="Genomic_DNA"/>
</dbReference>
<accession>A0A817S3P1</accession>
<dbReference type="PROSITE" id="PS00018">
    <property type="entry name" value="EF_HAND_1"/>
    <property type="match status" value="1"/>
</dbReference>
<dbReference type="SUPFAM" id="SSF47473">
    <property type="entry name" value="EF-hand"/>
    <property type="match status" value="1"/>
</dbReference>
<dbReference type="Proteomes" id="UP000663851">
    <property type="component" value="Unassembled WGS sequence"/>
</dbReference>